<feature type="region of interest" description="Disordered" evidence="1">
    <location>
        <begin position="1"/>
        <end position="35"/>
    </location>
</feature>
<dbReference type="OrthoDB" id="1436933at2759"/>
<sequence>MEEEEEMIANSEKGHAKRRTAAEVRAANQKKREEGLKKRGFNNERHVDVDNLGIDNCCVRRIRDQGLSYYLAPNPGYNIEFYKNMKIPSLEDEENDDAKITSKIRRISIEVTSGFIAHLLNYHQPPVSDVNYPDEEFVNGDEMVQELFKIVFVEQVVVLPRVAIMGYMKKIKKEVWNNARTQRRINHKLDWVVSRRMGQASEPYEPPPMEPDEDSDDFACGKPEFADKE</sequence>
<evidence type="ECO:0000313" key="2">
    <source>
        <dbReference type="EMBL" id="KAF7143489.1"/>
    </source>
</evidence>
<gene>
    <name evidence="2" type="ORF">RHSIM_Rhsim05G0121000</name>
</gene>
<organism evidence="2 3">
    <name type="scientific">Rhododendron simsii</name>
    <name type="common">Sims's rhododendron</name>
    <dbReference type="NCBI Taxonomy" id="118357"/>
    <lineage>
        <taxon>Eukaryota</taxon>
        <taxon>Viridiplantae</taxon>
        <taxon>Streptophyta</taxon>
        <taxon>Embryophyta</taxon>
        <taxon>Tracheophyta</taxon>
        <taxon>Spermatophyta</taxon>
        <taxon>Magnoliopsida</taxon>
        <taxon>eudicotyledons</taxon>
        <taxon>Gunneridae</taxon>
        <taxon>Pentapetalae</taxon>
        <taxon>asterids</taxon>
        <taxon>Ericales</taxon>
        <taxon>Ericaceae</taxon>
        <taxon>Ericoideae</taxon>
        <taxon>Rhodoreae</taxon>
        <taxon>Rhododendron</taxon>
    </lineage>
</organism>
<dbReference type="EMBL" id="WJXA01000005">
    <property type="protein sequence ID" value="KAF7143489.1"/>
    <property type="molecule type" value="Genomic_DNA"/>
</dbReference>
<feature type="region of interest" description="Disordered" evidence="1">
    <location>
        <begin position="198"/>
        <end position="229"/>
    </location>
</feature>
<evidence type="ECO:0000256" key="1">
    <source>
        <dbReference type="SAM" id="MobiDB-lite"/>
    </source>
</evidence>
<dbReference type="AlphaFoldDB" id="A0A834GY41"/>
<proteinExistence type="predicted"/>
<name>A0A834GY41_RHOSS</name>
<dbReference type="Proteomes" id="UP000626092">
    <property type="component" value="Unassembled WGS sequence"/>
</dbReference>
<protein>
    <submittedName>
        <fullName evidence="2">Uncharacterized protein</fullName>
    </submittedName>
</protein>
<reference evidence="2" key="1">
    <citation type="submission" date="2019-11" db="EMBL/GenBank/DDBJ databases">
        <authorList>
            <person name="Liu Y."/>
            <person name="Hou J."/>
            <person name="Li T.-Q."/>
            <person name="Guan C.-H."/>
            <person name="Wu X."/>
            <person name="Wu H.-Z."/>
            <person name="Ling F."/>
            <person name="Zhang R."/>
            <person name="Shi X.-G."/>
            <person name="Ren J.-P."/>
            <person name="Chen E.-F."/>
            <person name="Sun J.-M."/>
        </authorList>
    </citation>
    <scope>NUCLEOTIDE SEQUENCE</scope>
    <source>
        <strain evidence="2">Adult_tree_wgs_1</strain>
        <tissue evidence="2">Leaves</tissue>
    </source>
</reference>
<comment type="caution">
    <text evidence="2">The sequence shown here is derived from an EMBL/GenBank/DDBJ whole genome shotgun (WGS) entry which is preliminary data.</text>
</comment>
<evidence type="ECO:0000313" key="3">
    <source>
        <dbReference type="Proteomes" id="UP000626092"/>
    </source>
</evidence>
<keyword evidence="3" id="KW-1185">Reference proteome</keyword>
<accession>A0A834GY41</accession>